<feature type="region of interest" description="Disordered" evidence="3">
    <location>
        <begin position="1"/>
        <end position="36"/>
    </location>
</feature>
<evidence type="ECO:0000256" key="2">
    <source>
        <dbReference type="ARBA" id="ARBA00022801"/>
    </source>
</evidence>
<dbReference type="InterPro" id="IPR010126">
    <property type="entry name" value="Esterase_phb"/>
</dbReference>
<dbReference type="AlphaFoldDB" id="A0A949JG95"/>
<comment type="caution">
    <text evidence="4">The sequence shown here is derived from an EMBL/GenBank/DDBJ whole genome shotgun (WGS) entry which is preliminary data.</text>
</comment>
<feature type="compositionally biased region" description="Low complexity" evidence="3">
    <location>
        <begin position="1"/>
        <end position="18"/>
    </location>
</feature>
<dbReference type="NCBIfam" id="TIGR01840">
    <property type="entry name" value="esterase_phb"/>
    <property type="match status" value="1"/>
</dbReference>
<name>A0A949JG95_9ACTN</name>
<dbReference type="Pfam" id="PF10503">
    <property type="entry name" value="Esterase_PHB"/>
    <property type="match status" value="1"/>
</dbReference>
<keyword evidence="2" id="KW-0378">Hydrolase</keyword>
<sequence>MAVAAAPTAVLAQPAQPASEERQSQPRTAQLEPVADFGSNPGALSMYRYAPEGLPAGSPVVVVLHGCAQGAADYFDGAGWQQAADTHGFAVVAPQQQAANNASRCFNWFEPGDTSRDSGETASILRMVDHTLEAYGGDASRVHVTGLSAGGAMTASLLAAHPDRFAGGGIVAGIPYGCATSMPTAFICMNPGATKTPQQWGDLVRAAHPGHDGRYPTVSIWHGSADYTVAAANASESVKQWTNAHATDQEPDATAELPGETVRNDYTDASGATVVRDYRVAGMGHGTPVKPDENCGTAGAYFLDRICSTGQLVSDWGIGS</sequence>
<dbReference type="Gene3D" id="3.40.50.1820">
    <property type="entry name" value="alpha/beta hydrolase"/>
    <property type="match status" value="1"/>
</dbReference>
<dbReference type="Proteomes" id="UP000694501">
    <property type="component" value="Unassembled WGS sequence"/>
</dbReference>
<dbReference type="InterPro" id="IPR029058">
    <property type="entry name" value="AB_hydrolase_fold"/>
</dbReference>
<dbReference type="PANTHER" id="PTHR43037:SF1">
    <property type="entry name" value="BLL1128 PROTEIN"/>
    <property type="match status" value="1"/>
</dbReference>
<keyword evidence="5" id="KW-1185">Reference proteome</keyword>
<dbReference type="InterPro" id="IPR050955">
    <property type="entry name" value="Plant_Biomass_Hydrol_Est"/>
</dbReference>
<evidence type="ECO:0000256" key="1">
    <source>
        <dbReference type="ARBA" id="ARBA00022729"/>
    </source>
</evidence>
<gene>
    <name evidence="4" type="ORF">JGS22_010530</name>
</gene>
<dbReference type="PANTHER" id="PTHR43037">
    <property type="entry name" value="UNNAMED PRODUCT-RELATED"/>
    <property type="match status" value="1"/>
</dbReference>
<feature type="region of interest" description="Disordered" evidence="3">
    <location>
        <begin position="245"/>
        <end position="265"/>
    </location>
</feature>
<protein>
    <submittedName>
        <fullName evidence="4">PHB depolymerase family esterase</fullName>
    </submittedName>
</protein>
<keyword evidence="1" id="KW-0732">Signal</keyword>
<dbReference type="EMBL" id="JAELVF020000001">
    <property type="protein sequence ID" value="MBU7598035.1"/>
    <property type="molecule type" value="Genomic_DNA"/>
</dbReference>
<dbReference type="GO" id="GO:0016787">
    <property type="term" value="F:hydrolase activity"/>
    <property type="evidence" value="ECO:0007669"/>
    <property type="project" value="UniProtKB-KW"/>
</dbReference>
<proteinExistence type="predicted"/>
<dbReference type="GO" id="GO:0005576">
    <property type="term" value="C:extracellular region"/>
    <property type="evidence" value="ECO:0007669"/>
    <property type="project" value="InterPro"/>
</dbReference>
<evidence type="ECO:0000256" key="3">
    <source>
        <dbReference type="SAM" id="MobiDB-lite"/>
    </source>
</evidence>
<reference evidence="4" key="1">
    <citation type="submission" date="2021-06" db="EMBL/GenBank/DDBJ databases">
        <title>Sequencing of actinobacteria type strains.</title>
        <authorList>
            <person name="Nguyen G.-S."/>
            <person name="Wentzel A."/>
        </authorList>
    </citation>
    <scope>NUCLEOTIDE SEQUENCE</scope>
    <source>
        <strain evidence="4">P38-E01</strain>
    </source>
</reference>
<evidence type="ECO:0000313" key="5">
    <source>
        <dbReference type="Proteomes" id="UP000694501"/>
    </source>
</evidence>
<evidence type="ECO:0000313" key="4">
    <source>
        <dbReference type="EMBL" id="MBU7598035.1"/>
    </source>
</evidence>
<accession>A0A949JG95</accession>
<dbReference type="SUPFAM" id="SSF53474">
    <property type="entry name" value="alpha/beta-Hydrolases"/>
    <property type="match status" value="2"/>
</dbReference>
<organism evidence="4 5">
    <name type="scientific">Streptomyces tardus</name>
    <dbReference type="NCBI Taxonomy" id="2780544"/>
    <lineage>
        <taxon>Bacteria</taxon>
        <taxon>Bacillati</taxon>
        <taxon>Actinomycetota</taxon>
        <taxon>Actinomycetes</taxon>
        <taxon>Kitasatosporales</taxon>
        <taxon>Streptomycetaceae</taxon>
        <taxon>Streptomyces</taxon>
    </lineage>
</organism>